<evidence type="ECO:0000313" key="3">
    <source>
        <dbReference type="Proteomes" id="UP000024376"/>
    </source>
</evidence>
<reference evidence="3" key="1">
    <citation type="journal article" date="2013" name="Ind. Biotechnol.">
        <title>Comparative genomics analysis of Trichoderma reesei strains.</title>
        <authorList>
            <person name="Koike H."/>
            <person name="Aerts A."/>
            <person name="LaButti K."/>
            <person name="Grigoriev I.V."/>
            <person name="Baker S.E."/>
        </authorList>
    </citation>
    <scope>NUCLEOTIDE SEQUENCE [LARGE SCALE GENOMIC DNA]</scope>
    <source>
        <strain evidence="3">ATCC 56765 / BCRC 32924 / NRRL 11460 / Rut C-30</strain>
    </source>
</reference>
<dbReference type="AlphaFoldDB" id="A0A024RZ23"/>
<dbReference type="EMBL" id="KI911163">
    <property type="protein sequence ID" value="ETR98343.1"/>
    <property type="molecule type" value="Genomic_DNA"/>
</dbReference>
<protein>
    <submittedName>
        <fullName evidence="2">Uncharacterized protein</fullName>
    </submittedName>
</protein>
<organism evidence="2 3">
    <name type="scientific">Hypocrea jecorina (strain ATCC 56765 / BCRC 32924 / NRRL 11460 / Rut C-30)</name>
    <name type="common">Trichoderma reesei</name>
    <dbReference type="NCBI Taxonomy" id="1344414"/>
    <lineage>
        <taxon>Eukaryota</taxon>
        <taxon>Fungi</taxon>
        <taxon>Dikarya</taxon>
        <taxon>Ascomycota</taxon>
        <taxon>Pezizomycotina</taxon>
        <taxon>Sordariomycetes</taxon>
        <taxon>Hypocreomycetidae</taxon>
        <taxon>Hypocreales</taxon>
        <taxon>Hypocreaceae</taxon>
        <taxon>Trichoderma</taxon>
    </lineage>
</organism>
<name>A0A024RZ23_HYPJR</name>
<accession>A0A024RZ23</accession>
<evidence type="ECO:0000313" key="2">
    <source>
        <dbReference type="EMBL" id="ETR98343.1"/>
    </source>
</evidence>
<dbReference type="KEGG" id="trr:M419DRAFT_89222"/>
<evidence type="ECO:0000256" key="1">
    <source>
        <dbReference type="SAM" id="MobiDB-lite"/>
    </source>
</evidence>
<sequence>MGSAGWTGLDWTEWFAGLVQEIGQRRWTAQHRAGLREARWGLAVRPTESRRWGMTNGPGPGGTRDAAAGRDTWKRREVQGPGPLFAAGGQWVSGRVGGCVEGLSEWGPGSNAGRNERRLLRTTRQLQKTKKEEEKKNLTATNVHAHQANVPSDLQPRANFEMTVAAHSKHSKHSTTWINTAWMTMIVGTTFDVNMNTVGGRSVPRWRFDLMRQNTTFEGLGRTERLEVDDNRHHCATPARQTDQSTTPSNGCDRADRCGALVQLARPEAVLELVMDGTIRLHRGPPACVPRQTCSTKACTPSSRYVLSGSGTDSPWKQPGGSESMLNCVVDSQGQ</sequence>
<gene>
    <name evidence="2" type="ORF">M419DRAFT_89222</name>
</gene>
<feature type="region of interest" description="Disordered" evidence="1">
    <location>
        <begin position="49"/>
        <end position="71"/>
    </location>
</feature>
<proteinExistence type="predicted"/>
<dbReference type="Proteomes" id="UP000024376">
    <property type="component" value="Unassembled WGS sequence"/>
</dbReference>
<dbReference type="HOGENOM" id="CLU_874526_0_0_1"/>